<keyword evidence="1" id="KW-1185">Reference proteome</keyword>
<dbReference type="SUPFAM" id="SSF53167">
    <property type="entry name" value="Purine and uridine phosphorylases"/>
    <property type="match status" value="1"/>
</dbReference>
<dbReference type="GeneID" id="54363793"/>
<sequence>MATKTLSHDDYTVAWISPIEVEQVAAIAMLDVEHPRLTQSLVDYNAYQLGNIAGHNVVIASLDSAGNASAATVITQMRNTFKQLRFGLLVGIGGGVPIKTSEGWIRLGHVIVSKPTGTDSGVIQYDYGKAQANGVFERTGSLAPPPKVLLNAAQLMSAKRKHFVEDPLKANLQLINTSLRDLRKYKHPGPDKDHLYRADYLHADKTLLCQKCSCEPSMRVDRGANNDDSDEEDEDDFDRFVVHRGNIAAGEKVLRNSVERDALAKTNNVICFEMEAAGATNDFPCLVIRGVSDYCDSHKNDKWHGYAAATAAAYARELFKYMPVDEVRQCGVAEPYDPALKEAIQRLEANKASNTWNNYDNTQVMNQVTGNQTFTGGQNFSF</sequence>
<dbReference type="Gene3D" id="3.40.50.1580">
    <property type="entry name" value="Nucleoside phosphorylase domain"/>
    <property type="match status" value="1"/>
</dbReference>
<dbReference type="GO" id="GO:0003824">
    <property type="term" value="F:catalytic activity"/>
    <property type="evidence" value="ECO:0007669"/>
    <property type="project" value="InterPro"/>
</dbReference>
<accession>A0A6J3LRI1</accession>
<dbReference type="PANTHER" id="PTHR46082:SF11">
    <property type="entry name" value="AAA+ ATPASE DOMAIN-CONTAINING PROTEIN-RELATED"/>
    <property type="match status" value="1"/>
</dbReference>
<dbReference type="InterPro" id="IPR053137">
    <property type="entry name" value="NLR-like"/>
</dbReference>
<proteinExistence type="predicted"/>
<evidence type="ECO:0000313" key="1">
    <source>
        <dbReference type="Proteomes" id="UP000504637"/>
    </source>
</evidence>
<dbReference type="AlphaFoldDB" id="A0A6J3LRI1"/>
<dbReference type="PANTHER" id="PTHR46082">
    <property type="entry name" value="ATP/GTP-BINDING PROTEIN-RELATED"/>
    <property type="match status" value="1"/>
</dbReference>
<evidence type="ECO:0000313" key="2">
    <source>
        <dbReference type="RefSeq" id="XP_033455264.1"/>
    </source>
</evidence>
<organism evidence="2">
    <name type="scientific">Dissoconium aciculare CBS 342.82</name>
    <dbReference type="NCBI Taxonomy" id="1314786"/>
    <lineage>
        <taxon>Eukaryota</taxon>
        <taxon>Fungi</taxon>
        <taxon>Dikarya</taxon>
        <taxon>Ascomycota</taxon>
        <taxon>Pezizomycotina</taxon>
        <taxon>Dothideomycetes</taxon>
        <taxon>Dothideomycetidae</taxon>
        <taxon>Mycosphaerellales</taxon>
        <taxon>Dissoconiaceae</taxon>
        <taxon>Dissoconium</taxon>
    </lineage>
</organism>
<name>A0A6J3LRI1_9PEZI</name>
<protein>
    <submittedName>
        <fullName evidence="2">Purine and uridine phosphorylase</fullName>
    </submittedName>
</protein>
<dbReference type="InterPro" id="IPR035994">
    <property type="entry name" value="Nucleoside_phosphorylase_sf"/>
</dbReference>
<dbReference type="RefSeq" id="XP_033455264.1">
    <property type="nucleotide sequence ID" value="XM_033605993.1"/>
</dbReference>
<gene>
    <name evidence="2" type="ORF">K489DRAFT_385010</name>
</gene>
<reference evidence="2" key="1">
    <citation type="submission" date="2020-01" db="EMBL/GenBank/DDBJ databases">
        <authorList>
            <consortium name="DOE Joint Genome Institute"/>
            <person name="Haridas S."/>
            <person name="Albert R."/>
            <person name="Binder M."/>
            <person name="Bloem J."/>
            <person name="Labutti K."/>
            <person name="Salamov A."/>
            <person name="Andreopoulos B."/>
            <person name="Baker S.E."/>
            <person name="Barry K."/>
            <person name="Bills G."/>
            <person name="Bluhm B.H."/>
            <person name="Cannon C."/>
            <person name="Castanera R."/>
            <person name="Culley D.E."/>
            <person name="Daum C."/>
            <person name="Ezra D."/>
            <person name="Gonzalez J.B."/>
            <person name="Henrissat B."/>
            <person name="Kuo A."/>
            <person name="Liang C."/>
            <person name="Lipzen A."/>
            <person name="Lutzoni F."/>
            <person name="Magnuson J."/>
            <person name="Mondo S."/>
            <person name="Nolan M."/>
            <person name="Ohm R."/>
            <person name="Pangilinan J."/>
            <person name="Park H.-J."/>
            <person name="Ramirez L."/>
            <person name="Alfaro M."/>
            <person name="Sun H."/>
            <person name="Tritt A."/>
            <person name="Yoshinaga Y."/>
            <person name="Zwiers L.-H."/>
            <person name="Turgeon B.G."/>
            <person name="Goodwin S.B."/>
            <person name="Spatafora J.W."/>
            <person name="Crous P.W."/>
            <person name="Grigoriev I.V."/>
        </authorList>
    </citation>
    <scope>NUCLEOTIDE SEQUENCE</scope>
    <source>
        <strain evidence="2">CBS 342.82</strain>
    </source>
</reference>
<dbReference type="OrthoDB" id="1577640at2759"/>
<reference evidence="2" key="3">
    <citation type="submission" date="2025-08" db="UniProtKB">
        <authorList>
            <consortium name="RefSeq"/>
        </authorList>
    </citation>
    <scope>IDENTIFICATION</scope>
    <source>
        <strain evidence="2">CBS 342.82</strain>
    </source>
</reference>
<dbReference type="GO" id="GO:0009116">
    <property type="term" value="P:nucleoside metabolic process"/>
    <property type="evidence" value="ECO:0007669"/>
    <property type="project" value="InterPro"/>
</dbReference>
<dbReference type="Proteomes" id="UP000504637">
    <property type="component" value="Unplaced"/>
</dbReference>
<reference evidence="2" key="2">
    <citation type="submission" date="2020-04" db="EMBL/GenBank/DDBJ databases">
        <authorList>
            <consortium name="NCBI Genome Project"/>
        </authorList>
    </citation>
    <scope>NUCLEOTIDE SEQUENCE</scope>
    <source>
        <strain evidence="2">CBS 342.82</strain>
    </source>
</reference>